<dbReference type="PANTHER" id="PTHR43628:SF1">
    <property type="entry name" value="CHITIN SYNTHASE REGULATORY FACTOR 2-RELATED"/>
    <property type="match status" value="1"/>
</dbReference>
<feature type="transmembrane region" description="Helical" evidence="1">
    <location>
        <begin position="6"/>
        <end position="24"/>
    </location>
</feature>
<dbReference type="SMART" id="SM00671">
    <property type="entry name" value="SEL1"/>
    <property type="match status" value="5"/>
</dbReference>
<dbReference type="EMBL" id="BMKO01000005">
    <property type="protein sequence ID" value="GGE81715.1"/>
    <property type="molecule type" value="Genomic_DNA"/>
</dbReference>
<proteinExistence type="predicted"/>
<comment type="caution">
    <text evidence="2">The sequence shown here is derived from an EMBL/GenBank/DDBJ whole genome shotgun (WGS) entry which is preliminary data.</text>
</comment>
<organism evidence="2 3">
    <name type="scientific">Shewanella carassii</name>
    <dbReference type="NCBI Taxonomy" id="1987584"/>
    <lineage>
        <taxon>Bacteria</taxon>
        <taxon>Pseudomonadati</taxon>
        <taxon>Pseudomonadota</taxon>
        <taxon>Gammaproteobacteria</taxon>
        <taxon>Alteromonadales</taxon>
        <taxon>Shewanellaceae</taxon>
        <taxon>Shewanella</taxon>
    </lineage>
</organism>
<evidence type="ECO:0000313" key="3">
    <source>
        <dbReference type="Proteomes" id="UP000606498"/>
    </source>
</evidence>
<keyword evidence="1" id="KW-0812">Transmembrane</keyword>
<keyword evidence="3" id="KW-1185">Reference proteome</keyword>
<dbReference type="RefSeq" id="WP_100143325.1">
    <property type="nucleotide sequence ID" value="NZ_BMKO01000005.1"/>
</dbReference>
<evidence type="ECO:0008006" key="4">
    <source>
        <dbReference type="Google" id="ProtNLM"/>
    </source>
</evidence>
<evidence type="ECO:0000256" key="1">
    <source>
        <dbReference type="SAM" id="Phobius"/>
    </source>
</evidence>
<dbReference type="Proteomes" id="UP000606498">
    <property type="component" value="Unassembled WGS sequence"/>
</dbReference>
<name>A0ABQ1T6M9_9GAMM</name>
<dbReference type="InterPro" id="IPR052945">
    <property type="entry name" value="Mitotic_Regulator"/>
</dbReference>
<gene>
    <name evidence="2" type="ORF">GCM10011520_22780</name>
</gene>
<sequence>MELVLYAIAFMTFFIMFIAFFIFVKDQRRALALQSNEPSAMVNEGIRLINHNRVAEGIEKLEQAANKDNHIAAMLLYKFYTRPELEMVANDADKAKYWAIKASALDDNFAHMFNFQLELNKHPALGDNLQLLEQNLLPRAEAGDIKSQSQLGRIYSRNPTLDENGCKAMKWLELAAAKDDPEACMNLGEMLLEPRQGEADLQRARFWLTKAYQLGQTGCAIQLTEMMLQGLGGPVDKRQAEQLLIELAQDSSYFQLKLGQRYLDGEELPQDLHKARTWLEKAAASEDDDDYEAAMELADFLIAYSHDSQDHLRAKAILEPLAQAWDLDAHFHLGQIYELGLGVIRQLPRALMHFEFASMGDEAEYIASREALAARMSQSEKQQAEALRQEYLALHPIDGLAQARLDLLKGQALLYADEQARNYLQQALPWLEKAAFGGETTAYEELYETYLELNQRVDAAVWLQLELEDRNRISLPGGDLGLQQQELLQSFTEAETAWYEQRLEEVRAQLPQNNPEAA</sequence>
<dbReference type="Pfam" id="PF08238">
    <property type="entry name" value="Sel1"/>
    <property type="match status" value="6"/>
</dbReference>
<evidence type="ECO:0000313" key="2">
    <source>
        <dbReference type="EMBL" id="GGE81715.1"/>
    </source>
</evidence>
<reference evidence="3" key="1">
    <citation type="journal article" date="2019" name="Int. J. Syst. Evol. Microbiol.">
        <title>The Global Catalogue of Microorganisms (GCM) 10K type strain sequencing project: providing services to taxonomists for standard genome sequencing and annotation.</title>
        <authorList>
            <consortium name="The Broad Institute Genomics Platform"/>
            <consortium name="The Broad Institute Genome Sequencing Center for Infectious Disease"/>
            <person name="Wu L."/>
            <person name="Ma J."/>
        </authorList>
    </citation>
    <scope>NUCLEOTIDE SEQUENCE [LARGE SCALE GENOMIC DNA]</scope>
    <source>
        <strain evidence="3">CGMCC 1.16033</strain>
    </source>
</reference>
<dbReference type="Gene3D" id="1.25.40.10">
    <property type="entry name" value="Tetratricopeptide repeat domain"/>
    <property type="match status" value="2"/>
</dbReference>
<dbReference type="InterPro" id="IPR006597">
    <property type="entry name" value="Sel1-like"/>
</dbReference>
<dbReference type="SUPFAM" id="SSF81901">
    <property type="entry name" value="HCP-like"/>
    <property type="match status" value="2"/>
</dbReference>
<keyword evidence="1" id="KW-0472">Membrane</keyword>
<dbReference type="PANTHER" id="PTHR43628">
    <property type="entry name" value="ACTIVATOR OF C KINASE PROTEIN 1-RELATED"/>
    <property type="match status" value="1"/>
</dbReference>
<accession>A0ABQ1T6M9</accession>
<keyword evidence="1" id="KW-1133">Transmembrane helix</keyword>
<dbReference type="InterPro" id="IPR011990">
    <property type="entry name" value="TPR-like_helical_dom_sf"/>
</dbReference>
<protein>
    <recommendedName>
        <fullName evidence="4">Sel1 repeat family protein</fullName>
    </recommendedName>
</protein>